<evidence type="ECO:0000256" key="1">
    <source>
        <dbReference type="SAM" id="MobiDB-lite"/>
    </source>
</evidence>
<feature type="region of interest" description="Disordered" evidence="1">
    <location>
        <begin position="1"/>
        <end position="30"/>
    </location>
</feature>
<dbReference type="EMBL" id="VSRR010000463">
    <property type="protein sequence ID" value="MPC15918.1"/>
    <property type="molecule type" value="Genomic_DNA"/>
</dbReference>
<keyword evidence="3" id="KW-1185">Reference proteome</keyword>
<evidence type="ECO:0000313" key="2">
    <source>
        <dbReference type="EMBL" id="MPC15918.1"/>
    </source>
</evidence>
<dbReference type="AlphaFoldDB" id="A0A5B7D344"/>
<evidence type="ECO:0000313" key="3">
    <source>
        <dbReference type="Proteomes" id="UP000324222"/>
    </source>
</evidence>
<feature type="compositionally biased region" description="Basic residues" evidence="1">
    <location>
        <begin position="1"/>
        <end position="11"/>
    </location>
</feature>
<comment type="caution">
    <text evidence="2">The sequence shown here is derived from an EMBL/GenBank/DDBJ whole genome shotgun (WGS) entry which is preliminary data.</text>
</comment>
<gene>
    <name evidence="2" type="ORF">E2C01_008723</name>
</gene>
<organism evidence="2 3">
    <name type="scientific">Portunus trituberculatus</name>
    <name type="common">Swimming crab</name>
    <name type="synonym">Neptunus trituberculatus</name>
    <dbReference type="NCBI Taxonomy" id="210409"/>
    <lineage>
        <taxon>Eukaryota</taxon>
        <taxon>Metazoa</taxon>
        <taxon>Ecdysozoa</taxon>
        <taxon>Arthropoda</taxon>
        <taxon>Crustacea</taxon>
        <taxon>Multicrustacea</taxon>
        <taxon>Malacostraca</taxon>
        <taxon>Eumalacostraca</taxon>
        <taxon>Eucarida</taxon>
        <taxon>Decapoda</taxon>
        <taxon>Pleocyemata</taxon>
        <taxon>Brachyura</taxon>
        <taxon>Eubrachyura</taxon>
        <taxon>Portunoidea</taxon>
        <taxon>Portunidae</taxon>
        <taxon>Portuninae</taxon>
        <taxon>Portunus</taxon>
    </lineage>
</organism>
<name>A0A5B7D344_PORTR</name>
<proteinExistence type="predicted"/>
<sequence>MPAGTSRHRQPLRCLTPPPSRTSEPHPSHPKLLERLEWIVGSGEAAEMHLVVKADGSAFHNVLMS</sequence>
<accession>A0A5B7D344</accession>
<protein>
    <submittedName>
        <fullName evidence="2">Uncharacterized protein</fullName>
    </submittedName>
</protein>
<reference evidence="2 3" key="1">
    <citation type="submission" date="2019-05" db="EMBL/GenBank/DDBJ databases">
        <title>Another draft genome of Portunus trituberculatus and its Hox gene families provides insights of decapod evolution.</title>
        <authorList>
            <person name="Jeong J.-H."/>
            <person name="Song I."/>
            <person name="Kim S."/>
            <person name="Choi T."/>
            <person name="Kim D."/>
            <person name="Ryu S."/>
            <person name="Kim W."/>
        </authorList>
    </citation>
    <scope>NUCLEOTIDE SEQUENCE [LARGE SCALE GENOMIC DNA]</scope>
    <source>
        <tissue evidence="2">Muscle</tissue>
    </source>
</reference>
<dbReference type="Proteomes" id="UP000324222">
    <property type="component" value="Unassembled WGS sequence"/>
</dbReference>